<dbReference type="InterPro" id="IPR029787">
    <property type="entry name" value="Nucleotide_cyclase"/>
</dbReference>
<dbReference type="SUPFAM" id="SSF55073">
    <property type="entry name" value="Nucleotide cyclase"/>
    <property type="match status" value="1"/>
</dbReference>
<evidence type="ECO:0000313" key="5">
    <source>
        <dbReference type="Proteomes" id="UP000622448"/>
    </source>
</evidence>
<feature type="compositionally biased region" description="Polar residues" evidence="1">
    <location>
        <begin position="37"/>
        <end position="52"/>
    </location>
</feature>
<dbReference type="InterPro" id="IPR043128">
    <property type="entry name" value="Rev_trsase/Diguanyl_cyclase"/>
</dbReference>
<dbReference type="CDD" id="cd01948">
    <property type="entry name" value="EAL"/>
    <property type="match status" value="1"/>
</dbReference>
<dbReference type="SUPFAM" id="SSF141868">
    <property type="entry name" value="EAL domain-like"/>
    <property type="match status" value="1"/>
</dbReference>
<organism evidence="4 5">
    <name type="scientific">Eggerthella hominis</name>
    <dbReference type="NCBI Taxonomy" id="2763043"/>
    <lineage>
        <taxon>Bacteria</taxon>
        <taxon>Bacillati</taxon>
        <taxon>Actinomycetota</taxon>
        <taxon>Coriobacteriia</taxon>
        <taxon>Eggerthellales</taxon>
        <taxon>Eggerthellaceae</taxon>
        <taxon>Eggerthella</taxon>
    </lineage>
</organism>
<evidence type="ECO:0000313" key="4">
    <source>
        <dbReference type="EMBL" id="MBC5583686.1"/>
    </source>
</evidence>
<dbReference type="PROSITE" id="PS50883">
    <property type="entry name" value="EAL"/>
    <property type="match status" value="1"/>
</dbReference>
<evidence type="ECO:0000259" key="2">
    <source>
        <dbReference type="PROSITE" id="PS50883"/>
    </source>
</evidence>
<reference evidence="4 5" key="1">
    <citation type="submission" date="2020-08" db="EMBL/GenBank/DDBJ databases">
        <title>Genome public.</title>
        <authorList>
            <person name="Liu C."/>
            <person name="Sun Q."/>
        </authorList>
    </citation>
    <scope>NUCLEOTIDE SEQUENCE [LARGE SCALE GENOMIC DNA]</scope>
    <source>
        <strain evidence="4 5">NSJ-70</strain>
    </source>
</reference>
<dbReference type="PANTHER" id="PTHR33121">
    <property type="entry name" value="CYCLIC DI-GMP PHOSPHODIESTERASE PDEF"/>
    <property type="match status" value="1"/>
</dbReference>
<evidence type="ECO:0000259" key="3">
    <source>
        <dbReference type="PROSITE" id="PS50887"/>
    </source>
</evidence>
<feature type="domain" description="EAL" evidence="2">
    <location>
        <begin position="230"/>
        <end position="483"/>
    </location>
</feature>
<protein>
    <submittedName>
        <fullName evidence="4">GGDEF domain-containing protein</fullName>
    </submittedName>
</protein>
<dbReference type="SMART" id="SM00052">
    <property type="entry name" value="EAL"/>
    <property type="match status" value="1"/>
</dbReference>
<dbReference type="InterPro" id="IPR050706">
    <property type="entry name" value="Cyclic-di-GMP_PDE-like"/>
</dbReference>
<dbReference type="Proteomes" id="UP000622448">
    <property type="component" value="Unassembled WGS sequence"/>
</dbReference>
<dbReference type="Pfam" id="PF00990">
    <property type="entry name" value="GGDEF"/>
    <property type="match status" value="1"/>
</dbReference>
<feature type="domain" description="GGDEF" evidence="3">
    <location>
        <begin position="96"/>
        <end position="221"/>
    </location>
</feature>
<feature type="region of interest" description="Disordered" evidence="1">
    <location>
        <begin position="37"/>
        <end position="60"/>
    </location>
</feature>
<dbReference type="InterPro" id="IPR035919">
    <property type="entry name" value="EAL_sf"/>
</dbReference>
<dbReference type="EMBL" id="JACOOA010000002">
    <property type="protein sequence ID" value="MBC5583686.1"/>
    <property type="molecule type" value="Genomic_DNA"/>
</dbReference>
<dbReference type="Gene3D" id="3.20.20.450">
    <property type="entry name" value="EAL domain"/>
    <property type="match status" value="1"/>
</dbReference>
<dbReference type="RefSeq" id="WP_186938276.1">
    <property type="nucleotide sequence ID" value="NZ_JACOOA010000002.1"/>
</dbReference>
<evidence type="ECO:0000256" key="1">
    <source>
        <dbReference type="SAM" id="MobiDB-lite"/>
    </source>
</evidence>
<accession>A0ABR7BPZ4</accession>
<comment type="caution">
    <text evidence="4">The sequence shown here is derived from an EMBL/GenBank/DDBJ whole genome shotgun (WGS) entry which is preliminary data.</text>
</comment>
<dbReference type="PANTHER" id="PTHR33121:SF70">
    <property type="entry name" value="SIGNALING PROTEIN YKOW"/>
    <property type="match status" value="1"/>
</dbReference>
<dbReference type="PROSITE" id="PS50887">
    <property type="entry name" value="GGDEF"/>
    <property type="match status" value="1"/>
</dbReference>
<sequence>MAQISAAQADAMVIPSVPGSSNTTGGASCRTSSLPRFVASDSSTPSGRQNNASGGGGASPYSLRSIAGERDALTGLETRAGFLAHVEELSAAHPQTRYALVCVDVDRFCAYNARFGYGAGDSLLVNLGNALSRLLSSQSAAARLHADRFALFAPRSLLSEIAFLTRFSYCPDGVFCSVRSGVYEVELDARHSADHMLDCALLALRAAKHDDGEKRTCVYRRDLRDEAFFFQDIVREFAPALRNGLISPRFQPIVSYPSNRLAGVEILARWNRPTHAPPSPARFVPVLEEAGFIAELDMHMIVRALVHLRDWIDAGFKVVPVSVNLSRLSLRAPDLLRRLESLLSAYRLPSCLLRLEVSEKAWSVDATQLKAMLSQLHAAGFSLAVDDFGTGSTSLDSLAGSPVDVVKLDKAFLRSHLTDRDGIVITSLVRLAHDLGLIVVVEGVETEEQASFLRNAGADCAQGYLHAPPLDRASFEARLSAGGAERERRAAREAD</sequence>
<dbReference type="InterPro" id="IPR000160">
    <property type="entry name" value="GGDEF_dom"/>
</dbReference>
<proteinExistence type="predicted"/>
<dbReference type="SMART" id="SM00267">
    <property type="entry name" value="GGDEF"/>
    <property type="match status" value="1"/>
</dbReference>
<keyword evidence="5" id="KW-1185">Reference proteome</keyword>
<dbReference type="InterPro" id="IPR001633">
    <property type="entry name" value="EAL_dom"/>
</dbReference>
<dbReference type="Gene3D" id="3.30.70.270">
    <property type="match status" value="1"/>
</dbReference>
<gene>
    <name evidence="4" type="ORF">H8S61_05695</name>
</gene>
<dbReference type="Pfam" id="PF00563">
    <property type="entry name" value="EAL"/>
    <property type="match status" value="1"/>
</dbReference>
<name>A0ABR7BPZ4_9ACTN</name>